<proteinExistence type="predicted"/>
<keyword evidence="1" id="KW-1133">Transmembrane helix</keyword>
<feature type="transmembrane region" description="Helical" evidence="1">
    <location>
        <begin position="53"/>
        <end position="74"/>
    </location>
</feature>
<keyword evidence="1" id="KW-0812">Transmembrane</keyword>
<dbReference type="EMBL" id="CP033433">
    <property type="protein sequence ID" value="AYQ71634.1"/>
    <property type="molecule type" value="Genomic_DNA"/>
</dbReference>
<feature type="transmembrane region" description="Helical" evidence="1">
    <location>
        <begin position="6"/>
        <end position="22"/>
    </location>
</feature>
<sequence>MFYPVTLAFTLFGAALCLFNYSGYDPHNVFLFMFSVPIWFVELFTDIHKVNVWFMYLLTILSYAVIGYLADLGIKRLKSWRHL</sequence>
<name>A0A3G3JTW1_9BACL</name>
<reference evidence="2 3" key="1">
    <citation type="submission" date="2018-10" db="EMBL/GenBank/DDBJ databases">
        <title>Genome Sequence of Cohnella sp.</title>
        <authorList>
            <person name="Srinivasan S."/>
            <person name="Kim M.K."/>
        </authorList>
    </citation>
    <scope>NUCLEOTIDE SEQUENCE [LARGE SCALE GENOMIC DNA]</scope>
    <source>
        <strain evidence="2 3">18JY8-7</strain>
    </source>
</reference>
<keyword evidence="3" id="KW-1185">Reference proteome</keyword>
<gene>
    <name evidence="2" type="ORF">EAV92_03010</name>
</gene>
<dbReference type="KEGG" id="coh:EAV92_03010"/>
<accession>A0A3G3JTW1</accession>
<evidence type="ECO:0000256" key="1">
    <source>
        <dbReference type="SAM" id="Phobius"/>
    </source>
</evidence>
<organism evidence="2 3">
    <name type="scientific">Cohnella candidum</name>
    <dbReference type="NCBI Taxonomy" id="2674991"/>
    <lineage>
        <taxon>Bacteria</taxon>
        <taxon>Bacillati</taxon>
        <taxon>Bacillota</taxon>
        <taxon>Bacilli</taxon>
        <taxon>Bacillales</taxon>
        <taxon>Paenibacillaceae</taxon>
        <taxon>Cohnella</taxon>
    </lineage>
</organism>
<evidence type="ECO:0000313" key="2">
    <source>
        <dbReference type="EMBL" id="AYQ71634.1"/>
    </source>
</evidence>
<keyword evidence="1" id="KW-0472">Membrane</keyword>
<dbReference type="AlphaFoldDB" id="A0A3G3JTW1"/>
<dbReference type="RefSeq" id="WP_123039697.1">
    <property type="nucleotide sequence ID" value="NZ_CP033433.1"/>
</dbReference>
<evidence type="ECO:0000313" key="3">
    <source>
        <dbReference type="Proteomes" id="UP000269097"/>
    </source>
</evidence>
<protein>
    <submittedName>
        <fullName evidence="2">Uncharacterized protein</fullName>
    </submittedName>
</protein>
<dbReference type="Proteomes" id="UP000269097">
    <property type="component" value="Chromosome"/>
</dbReference>